<dbReference type="EC" id="3.2.2.-" evidence="5"/>
<dbReference type="FunFam" id="3.10.300.10:FF:000001">
    <property type="entry name" value="Putative 3-methyladenine DNA glycosylase"/>
    <property type="match status" value="1"/>
</dbReference>
<dbReference type="InterPro" id="IPR011034">
    <property type="entry name" value="Formyl_transferase-like_C_sf"/>
</dbReference>
<dbReference type="PANTHER" id="PTHR10429">
    <property type="entry name" value="DNA-3-METHYLADENINE GLYCOSYLASE"/>
    <property type="match status" value="1"/>
</dbReference>
<dbReference type="InterPro" id="IPR036995">
    <property type="entry name" value="MPG_sf"/>
</dbReference>
<evidence type="ECO:0000256" key="1">
    <source>
        <dbReference type="ARBA" id="ARBA00009232"/>
    </source>
</evidence>
<dbReference type="GO" id="GO:0003905">
    <property type="term" value="F:alkylbase DNA N-glycosylase activity"/>
    <property type="evidence" value="ECO:0007669"/>
    <property type="project" value="InterPro"/>
</dbReference>
<keyword evidence="4 5" id="KW-0234">DNA repair</keyword>
<dbReference type="CDD" id="cd00540">
    <property type="entry name" value="AAG"/>
    <property type="match status" value="1"/>
</dbReference>
<keyword evidence="7" id="KW-1185">Reference proteome</keyword>
<gene>
    <name evidence="6" type="ORF">GOM49_07385</name>
</gene>
<evidence type="ECO:0000256" key="3">
    <source>
        <dbReference type="ARBA" id="ARBA00022801"/>
    </source>
</evidence>
<dbReference type="Gene3D" id="3.10.300.10">
    <property type="entry name" value="Methylpurine-DNA glycosylase (MPG)"/>
    <property type="match status" value="1"/>
</dbReference>
<accession>A0A6I6EMK4</accession>
<evidence type="ECO:0000313" key="7">
    <source>
        <dbReference type="Proteomes" id="UP000422764"/>
    </source>
</evidence>
<organism evidence="6 7">
    <name type="scientific">Clostridium bovifaecis</name>
    <dbReference type="NCBI Taxonomy" id="2184719"/>
    <lineage>
        <taxon>Bacteria</taxon>
        <taxon>Bacillati</taxon>
        <taxon>Bacillota</taxon>
        <taxon>Clostridia</taxon>
        <taxon>Eubacteriales</taxon>
        <taxon>Clostridiaceae</taxon>
        <taxon>Clostridium</taxon>
    </lineage>
</organism>
<dbReference type="GO" id="GO:0003677">
    <property type="term" value="F:DNA binding"/>
    <property type="evidence" value="ECO:0007669"/>
    <property type="project" value="InterPro"/>
</dbReference>
<dbReference type="Proteomes" id="UP000422764">
    <property type="component" value="Chromosome"/>
</dbReference>
<evidence type="ECO:0000256" key="2">
    <source>
        <dbReference type="ARBA" id="ARBA00022763"/>
    </source>
</evidence>
<keyword evidence="2 5" id="KW-0227">DNA damage</keyword>
<dbReference type="AlphaFoldDB" id="A0A6I6EMK4"/>
<dbReference type="Pfam" id="PF02245">
    <property type="entry name" value="Pur_DNA_glyco"/>
    <property type="match status" value="1"/>
</dbReference>
<dbReference type="SUPFAM" id="SSF50486">
    <property type="entry name" value="FMT C-terminal domain-like"/>
    <property type="match status" value="1"/>
</dbReference>
<dbReference type="InterPro" id="IPR003180">
    <property type="entry name" value="MPG"/>
</dbReference>
<dbReference type="HAMAP" id="MF_00527">
    <property type="entry name" value="3MGH"/>
    <property type="match status" value="1"/>
</dbReference>
<evidence type="ECO:0000256" key="5">
    <source>
        <dbReference type="HAMAP-Rule" id="MF_00527"/>
    </source>
</evidence>
<proteinExistence type="inferred from homology"/>
<keyword evidence="6" id="KW-0326">Glycosidase</keyword>
<name>A0A6I6EMK4_9CLOT</name>
<evidence type="ECO:0000256" key="4">
    <source>
        <dbReference type="ARBA" id="ARBA00023204"/>
    </source>
</evidence>
<dbReference type="NCBIfam" id="TIGR00567">
    <property type="entry name" value="3mg"/>
    <property type="match status" value="1"/>
</dbReference>
<sequence>MKKLGKEFYKRNTLEVARELLGKYLIHEHEGNKLIGKIVEVEAYMGVEDKAAHSYGGRRTERTAVMYKEGGYAYVFQIYGMYYCVNVVTSEKEIPQAVLIRALEPVEGLDAMSENRYNKEYEELTNYQKKNLTNGPGKLCIAMNIDKELNGEDLCKEKLYILDNKEKFDIITSKRINIDYAEEAKDYPWRFYIKDNKYISKK</sequence>
<protein>
    <recommendedName>
        <fullName evidence="5">Putative 3-methyladenine DNA glycosylase</fullName>
        <ecNumber evidence="5">3.2.2.-</ecNumber>
    </recommendedName>
</protein>
<dbReference type="GO" id="GO:0006284">
    <property type="term" value="P:base-excision repair"/>
    <property type="evidence" value="ECO:0007669"/>
    <property type="project" value="InterPro"/>
</dbReference>
<dbReference type="PANTHER" id="PTHR10429:SF0">
    <property type="entry name" value="DNA-3-METHYLADENINE GLYCOSYLASE"/>
    <property type="match status" value="1"/>
</dbReference>
<comment type="similarity">
    <text evidence="1 5">Belongs to the DNA glycosylase MPG family.</text>
</comment>
<keyword evidence="3 5" id="KW-0378">Hydrolase</keyword>
<reference evidence="6 7" key="1">
    <citation type="submission" date="2019-12" db="EMBL/GenBank/DDBJ databases">
        <title>Genome sequenceing of Clostridium bovifaecis.</title>
        <authorList>
            <person name="Yao Y."/>
        </authorList>
    </citation>
    <scope>NUCLEOTIDE SEQUENCE [LARGE SCALE GENOMIC DNA]</scope>
    <source>
        <strain evidence="6 7">BXX</strain>
    </source>
</reference>
<dbReference type="EMBL" id="CP046522">
    <property type="protein sequence ID" value="QGU94942.1"/>
    <property type="molecule type" value="Genomic_DNA"/>
</dbReference>
<dbReference type="NCBIfam" id="NF002001">
    <property type="entry name" value="PRK00802.1-1"/>
    <property type="match status" value="1"/>
</dbReference>
<evidence type="ECO:0000313" key="6">
    <source>
        <dbReference type="EMBL" id="QGU94942.1"/>
    </source>
</evidence>